<comment type="subunit">
    <text evidence="5">Homodimer.</text>
</comment>
<evidence type="ECO:0000256" key="2">
    <source>
        <dbReference type="ARBA" id="ARBA00022603"/>
    </source>
</evidence>
<dbReference type="InterPro" id="IPR004384">
    <property type="entry name" value="RNA_MeTrfase_TrmJ/LasT"/>
</dbReference>
<dbReference type="InterPro" id="IPR001537">
    <property type="entry name" value="SpoU_MeTrfase"/>
</dbReference>
<dbReference type="PANTHER" id="PTHR42786">
    <property type="entry name" value="TRNA/RRNA METHYLTRANSFERASE"/>
    <property type="match status" value="1"/>
</dbReference>
<dbReference type="PIRSF" id="PIRSF004808">
    <property type="entry name" value="LasT"/>
    <property type="match status" value="1"/>
</dbReference>
<name>E1Y9F1_9BACT</name>
<dbReference type="NCBIfam" id="TIGR00050">
    <property type="entry name" value="rRNA_methyl_1"/>
    <property type="match status" value="1"/>
</dbReference>
<dbReference type="GO" id="GO:0003723">
    <property type="term" value="F:RNA binding"/>
    <property type="evidence" value="ECO:0007669"/>
    <property type="project" value="InterPro"/>
</dbReference>
<evidence type="ECO:0000256" key="5">
    <source>
        <dbReference type="RuleBase" id="RU362024"/>
    </source>
</evidence>
<sequence>MQRVNSDNITIVMVRPRFPENIGSSARAMLNMGIRNLVVVSPENYDLEKIRKLGTHFSSDVIDGIQLFENLKEALASYNYVVGTTARLGGERAILSTPSGMAERLADLSQNNKIAILFGSEDRGLVNEDIRLCHELINIPSSDFSSLNVSQAVLLVCYELFLAGIEEKTKYSPRLASRHELDGMYEQVKDILVRIDYINNENPDYWMNKLRHYFTRLKLRAGEVSIIRGICRQIDWYGKSSYKKGAEEKINPKGTL</sequence>
<dbReference type="GO" id="GO:0160206">
    <property type="term" value="F:tRNA (cytidine(32)/uridine(32)-2'-O)-methyltransferase activity"/>
    <property type="evidence" value="ECO:0007669"/>
    <property type="project" value="UniProtKB-EC"/>
</dbReference>
<dbReference type="EMBL" id="FR695864">
    <property type="protein sequence ID" value="CBX27195.1"/>
    <property type="molecule type" value="Genomic_DNA"/>
</dbReference>
<keyword evidence="5" id="KW-0819">tRNA processing</keyword>
<comment type="function">
    <text evidence="5">Catalyzes the formation of 2'O-methylated cytidine (Cm32) or 2'O-methylated uridine (Um32) at position 32 in tRNA.</text>
</comment>
<dbReference type="InterPro" id="IPR029026">
    <property type="entry name" value="tRNA_m1G_MTases_N"/>
</dbReference>
<reference evidence="7" key="1">
    <citation type="journal article" date="2011" name="Environ. Microbiol.">
        <title>Genomic insights into the metabolic potential of the polycyclic aromatic hydrocarbon degrading sulfate-reducing Deltaproteobacterium N47.</title>
        <authorList>
            <person name="Bergmann F."/>
            <person name="Selesi D."/>
            <person name="Weinmaier T."/>
            <person name="Tischler P."/>
            <person name="Rattei T."/>
            <person name="Meckenstock R.U."/>
        </authorList>
    </citation>
    <scope>NUCLEOTIDE SEQUENCE</scope>
</reference>
<keyword evidence="3" id="KW-0808">Transferase</keyword>
<dbReference type="Gene3D" id="1.10.8.590">
    <property type="match status" value="1"/>
</dbReference>
<dbReference type="GO" id="GO:0106339">
    <property type="term" value="F:tRNA (cytidine(32)-2'-O)-methyltransferase activity"/>
    <property type="evidence" value="ECO:0007669"/>
    <property type="project" value="RHEA"/>
</dbReference>
<feature type="domain" description="tRNA/rRNA methyltransferase SpoU type" evidence="6">
    <location>
        <begin position="9"/>
        <end position="158"/>
    </location>
</feature>
<evidence type="ECO:0000256" key="1">
    <source>
        <dbReference type="ARBA" id="ARBA00007228"/>
    </source>
</evidence>
<keyword evidence="2 5" id="KW-0489">Methyltransferase</keyword>
<dbReference type="GO" id="GO:0002128">
    <property type="term" value="P:tRNA nucleoside ribose methylation"/>
    <property type="evidence" value="ECO:0007669"/>
    <property type="project" value="TreeGrafter"/>
</dbReference>
<proteinExistence type="inferred from homology"/>
<dbReference type="Pfam" id="PF00588">
    <property type="entry name" value="SpoU_methylase"/>
    <property type="match status" value="1"/>
</dbReference>
<comment type="similarity">
    <text evidence="1">Belongs to the class IV-like SAM-binding methyltransferase superfamily. RNA methyltransferase TrmH family.</text>
</comment>
<accession>E1Y9F1</accession>
<protein>
    <recommendedName>
        <fullName evidence="5">tRNA (cytidine/uridine-2'-O-)-methyltransferase TrmJ</fullName>
        <ecNumber evidence="5">2.1.1.200</ecNumber>
    </recommendedName>
    <alternativeName>
        <fullName evidence="5">tRNA (cytidine(32)/uridine(32)-2'-O)-methyltransferase</fullName>
    </alternativeName>
    <alternativeName>
        <fullName evidence="5">tRNA Cm32/Um32 methyltransferase</fullName>
    </alternativeName>
</protein>
<dbReference type="SUPFAM" id="SSF75217">
    <property type="entry name" value="alpha/beta knot"/>
    <property type="match status" value="1"/>
</dbReference>
<evidence type="ECO:0000259" key="6">
    <source>
        <dbReference type="Pfam" id="PF00588"/>
    </source>
</evidence>
<evidence type="ECO:0000256" key="3">
    <source>
        <dbReference type="ARBA" id="ARBA00022679"/>
    </source>
</evidence>
<dbReference type="EC" id="2.1.1.200" evidence="5"/>
<dbReference type="PANTHER" id="PTHR42786:SF2">
    <property type="entry name" value="TRNA (CYTIDINE_URIDINE-2'-O-)-METHYLTRANSFERASE TRMJ"/>
    <property type="match status" value="1"/>
</dbReference>
<dbReference type="AlphaFoldDB" id="E1Y9F1"/>
<keyword evidence="5" id="KW-0963">Cytoplasm</keyword>
<evidence type="ECO:0000256" key="4">
    <source>
        <dbReference type="ARBA" id="ARBA00022691"/>
    </source>
</evidence>
<comment type="catalytic activity">
    <reaction evidence="5">
        <text>cytidine(32) in tRNA + S-adenosyl-L-methionine = 2'-O-methylcytidine(32) in tRNA + S-adenosyl-L-homocysteine + H(+)</text>
        <dbReference type="Rhea" id="RHEA:42932"/>
        <dbReference type="Rhea" id="RHEA-COMP:10288"/>
        <dbReference type="Rhea" id="RHEA-COMP:10289"/>
        <dbReference type="ChEBI" id="CHEBI:15378"/>
        <dbReference type="ChEBI" id="CHEBI:57856"/>
        <dbReference type="ChEBI" id="CHEBI:59789"/>
        <dbReference type="ChEBI" id="CHEBI:74495"/>
        <dbReference type="ChEBI" id="CHEBI:82748"/>
        <dbReference type="EC" id="2.1.1.200"/>
    </reaction>
</comment>
<dbReference type="GO" id="GO:0005829">
    <property type="term" value="C:cytosol"/>
    <property type="evidence" value="ECO:0007669"/>
    <property type="project" value="TreeGrafter"/>
</dbReference>
<evidence type="ECO:0000313" key="7">
    <source>
        <dbReference type="EMBL" id="CBX27195.1"/>
    </source>
</evidence>
<comment type="catalytic activity">
    <reaction evidence="5">
        <text>uridine(32) in tRNA + S-adenosyl-L-methionine = 2'-O-methyluridine(32) in tRNA + S-adenosyl-L-homocysteine + H(+)</text>
        <dbReference type="Rhea" id="RHEA:42936"/>
        <dbReference type="Rhea" id="RHEA-COMP:10107"/>
        <dbReference type="Rhea" id="RHEA-COMP:10290"/>
        <dbReference type="ChEBI" id="CHEBI:15378"/>
        <dbReference type="ChEBI" id="CHEBI:57856"/>
        <dbReference type="ChEBI" id="CHEBI:59789"/>
        <dbReference type="ChEBI" id="CHEBI:65315"/>
        <dbReference type="ChEBI" id="CHEBI:74478"/>
        <dbReference type="EC" id="2.1.1.200"/>
    </reaction>
</comment>
<gene>
    <name evidence="5" type="primary">trmJ</name>
    <name evidence="7" type="ORF">N47_A12240</name>
</gene>
<dbReference type="InterPro" id="IPR029028">
    <property type="entry name" value="Alpha/beta_knot_MTases"/>
</dbReference>
<dbReference type="CDD" id="cd18093">
    <property type="entry name" value="SpoU-like_TrmJ"/>
    <property type="match status" value="1"/>
</dbReference>
<keyword evidence="4 5" id="KW-0949">S-adenosyl-L-methionine</keyword>
<organism evidence="7">
    <name type="scientific">uncultured Desulfobacterium sp</name>
    <dbReference type="NCBI Taxonomy" id="201089"/>
    <lineage>
        <taxon>Bacteria</taxon>
        <taxon>Pseudomonadati</taxon>
        <taxon>Thermodesulfobacteriota</taxon>
        <taxon>Desulfobacteria</taxon>
        <taxon>Desulfobacterales</taxon>
        <taxon>Desulfobacteriaceae</taxon>
        <taxon>Desulfobacterium</taxon>
        <taxon>environmental samples</taxon>
    </lineage>
</organism>
<comment type="subcellular location">
    <subcellularLocation>
        <location evidence="5">Cytoplasm</location>
    </subcellularLocation>
</comment>
<dbReference type="Gene3D" id="3.40.1280.10">
    <property type="match status" value="1"/>
</dbReference>